<dbReference type="InterPro" id="IPR036148">
    <property type="entry name" value="MmgE/PrpD_sf"/>
</dbReference>
<dbReference type="SUPFAM" id="SSF103378">
    <property type="entry name" value="2-methylcitrate dehydratase PrpD"/>
    <property type="match status" value="1"/>
</dbReference>
<comment type="caution">
    <text evidence="4">The sequence shown here is derived from an EMBL/GenBank/DDBJ whole genome shotgun (WGS) entry which is preliminary data.</text>
</comment>
<evidence type="ECO:0000259" key="3">
    <source>
        <dbReference type="Pfam" id="PF19305"/>
    </source>
</evidence>
<dbReference type="Pfam" id="PF03972">
    <property type="entry name" value="MmgE_PrpD_N"/>
    <property type="match status" value="1"/>
</dbReference>
<dbReference type="Pfam" id="PF19305">
    <property type="entry name" value="MmgE_PrpD_C"/>
    <property type="match status" value="1"/>
</dbReference>
<feature type="domain" description="MmgE/PrpD N-terminal" evidence="2">
    <location>
        <begin position="5"/>
        <end position="242"/>
    </location>
</feature>
<sequence>MIATDLAAWAAQLRLADIPDRVQTTATRHLLDGVGNAIAARRLGHGMAAWTVAHALGGPSQAWAVTGRQGLSAPAATLATGALVHALDFDDTHSLGLVHATTVSLPAAFSVGQEVQASGAEILTAAVVGLETVCRLGAASPHGFHARGLHATAVCGTLSSALVAARLAGMPVPRMVDALGIAGSASGGLMEFLHTSADTKSLHPGMAGLNGVLAARLAAAGASGPESVIEGSHGIYRALSAHAFEPEAVTRGLGDFWETEHISIKPYPSCQLMHATLDAVAAACRAATEPVELPMISAVDVEVHPDSISIVCVPRAGTAVPRSSYGAKFDLPWSVAALLTDGAVTLETYTADSIARPDVAALADRVHVLPMSTEGPAADAPGRAVIHLADGGTVIGEVAGSRGTRANPLTDDEVLTKFTANCGGHRRAIELADRIRGLADESSLDAVLALAADIAESDTADRRSRASSKG</sequence>
<dbReference type="EMBL" id="JAATVY010000004">
    <property type="protein sequence ID" value="NJC69956.1"/>
    <property type="molecule type" value="Genomic_DNA"/>
</dbReference>
<evidence type="ECO:0000313" key="4">
    <source>
        <dbReference type="EMBL" id="NJC69956.1"/>
    </source>
</evidence>
<dbReference type="Gene3D" id="1.10.4100.10">
    <property type="entry name" value="2-methylcitrate dehydratase PrpD"/>
    <property type="match status" value="1"/>
</dbReference>
<accession>A0ABX0XVV3</accession>
<evidence type="ECO:0000313" key="5">
    <source>
        <dbReference type="Proteomes" id="UP000722989"/>
    </source>
</evidence>
<dbReference type="InterPro" id="IPR042188">
    <property type="entry name" value="MmgE/PrpD_sf_2"/>
</dbReference>
<evidence type="ECO:0000256" key="1">
    <source>
        <dbReference type="ARBA" id="ARBA00006174"/>
    </source>
</evidence>
<dbReference type="InterPro" id="IPR045336">
    <property type="entry name" value="MmgE_PrpD_N"/>
</dbReference>
<feature type="domain" description="MmgE/PrpD C-terminal" evidence="3">
    <location>
        <begin position="267"/>
        <end position="425"/>
    </location>
</feature>
<evidence type="ECO:0000259" key="2">
    <source>
        <dbReference type="Pfam" id="PF03972"/>
    </source>
</evidence>
<dbReference type="InterPro" id="IPR042183">
    <property type="entry name" value="MmgE/PrpD_sf_1"/>
</dbReference>
<dbReference type="Gene3D" id="3.30.1330.120">
    <property type="entry name" value="2-methylcitrate dehydratase PrpD"/>
    <property type="match status" value="1"/>
</dbReference>
<dbReference type="InterPro" id="IPR005656">
    <property type="entry name" value="MmgE_PrpD"/>
</dbReference>
<reference evidence="4 5" key="1">
    <citation type="submission" date="2020-03" db="EMBL/GenBank/DDBJ databases">
        <title>WGS of the type strain of Planosporangium spp.</title>
        <authorList>
            <person name="Thawai C."/>
        </authorList>
    </citation>
    <scope>NUCLEOTIDE SEQUENCE [LARGE SCALE GENOMIC DNA]</scope>
    <source>
        <strain evidence="4 5">TBRC 5610</strain>
    </source>
</reference>
<comment type="similarity">
    <text evidence="1">Belongs to the PrpD family.</text>
</comment>
<dbReference type="RefSeq" id="WP_167924815.1">
    <property type="nucleotide sequence ID" value="NZ_JAATVY010000004.1"/>
</dbReference>
<dbReference type="InterPro" id="IPR045337">
    <property type="entry name" value="MmgE_PrpD_C"/>
</dbReference>
<dbReference type="PANTHER" id="PTHR16943">
    <property type="entry name" value="2-METHYLCITRATE DEHYDRATASE-RELATED"/>
    <property type="match status" value="1"/>
</dbReference>
<name>A0ABX0XVV3_9ACTN</name>
<organism evidence="4 5">
    <name type="scientific">Planosporangium thailandense</name>
    <dbReference type="NCBI Taxonomy" id="765197"/>
    <lineage>
        <taxon>Bacteria</taxon>
        <taxon>Bacillati</taxon>
        <taxon>Actinomycetota</taxon>
        <taxon>Actinomycetes</taxon>
        <taxon>Micromonosporales</taxon>
        <taxon>Micromonosporaceae</taxon>
        <taxon>Planosporangium</taxon>
    </lineage>
</organism>
<dbReference type="Proteomes" id="UP000722989">
    <property type="component" value="Unassembled WGS sequence"/>
</dbReference>
<proteinExistence type="inferred from homology"/>
<keyword evidence="5" id="KW-1185">Reference proteome</keyword>
<dbReference type="PANTHER" id="PTHR16943:SF8">
    <property type="entry name" value="2-METHYLCITRATE DEHYDRATASE"/>
    <property type="match status" value="1"/>
</dbReference>
<protein>
    <submittedName>
        <fullName evidence="4">MmgE/PrpD family protein</fullName>
    </submittedName>
</protein>
<gene>
    <name evidence="4" type="ORF">HC031_09555</name>
</gene>